<name>A0A380JD13_STRDO</name>
<keyword evidence="1" id="KW-0812">Transmembrane</keyword>
<dbReference type="EMBL" id="UHFA01000002">
    <property type="protein sequence ID" value="SUN35743.1"/>
    <property type="molecule type" value="Genomic_DNA"/>
</dbReference>
<reference evidence="2 3" key="1">
    <citation type="submission" date="2018-06" db="EMBL/GenBank/DDBJ databases">
        <authorList>
            <consortium name="Pathogen Informatics"/>
            <person name="Doyle S."/>
        </authorList>
    </citation>
    <scope>NUCLEOTIDE SEQUENCE [LARGE SCALE GENOMIC DNA]</scope>
    <source>
        <strain evidence="3">NCTC 11391</strain>
    </source>
</reference>
<sequence length="234" mass="25711">MIIVIIALATLATFSSWMLLSSKALRYGLGILSLIVLGGSVYLLTDHFVNHTGMTVETKTMTQKVYTAGDSKLPFGVLVYQELGSKSDSKVLVYRTKQADKDAKPHFVPDTKHATEAVKKAATYQLADVKEAQVKTTTKRYVWKSKTAKLLYGFGGESGELVSQKSVVQVPKDTWLVLSKEQSEKLPDIAKKMQAQLATDPAKAQATQELAKSNPQAYAEMQVKALKQALNIKE</sequence>
<organism evidence="2 3">
    <name type="scientific">Streptococcus downei MFe28</name>
    <dbReference type="NCBI Taxonomy" id="764290"/>
    <lineage>
        <taxon>Bacteria</taxon>
        <taxon>Bacillati</taxon>
        <taxon>Bacillota</taxon>
        <taxon>Bacilli</taxon>
        <taxon>Lactobacillales</taxon>
        <taxon>Streptococcaceae</taxon>
        <taxon>Streptococcus</taxon>
    </lineage>
</organism>
<evidence type="ECO:0008006" key="4">
    <source>
        <dbReference type="Google" id="ProtNLM"/>
    </source>
</evidence>
<gene>
    <name evidence="2" type="ORF">NCTC11391_00782</name>
</gene>
<keyword evidence="1" id="KW-0472">Membrane</keyword>
<dbReference type="Proteomes" id="UP000254082">
    <property type="component" value="Unassembled WGS sequence"/>
</dbReference>
<dbReference type="RefSeq" id="WP_003001204.1">
    <property type="nucleotide sequence ID" value="NZ_UHFA01000002.1"/>
</dbReference>
<proteinExistence type="predicted"/>
<dbReference type="Pfam" id="PF16069">
    <property type="entry name" value="DUF4811"/>
    <property type="match status" value="1"/>
</dbReference>
<evidence type="ECO:0000313" key="3">
    <source>
        <dbReference type="Proteomes" id="UP000254082"/>
    </source>
</evidence>
<evidence type="ECO:0000256" key="1">
    <source>
        <dbReference type="SAM" id="Phobius"/>
    </source>
</evidence>
<feature type="transmembrane region" description="Helical" evidence="1">
    <location>
        <begin position="25"/>
        <end position="44"/>
    </location>
</feature>
<dbReference type="InterPro" id="IPR032083">
    <property type="entry name" value="DUF4811"/>
</dbReference>
<dbReference type="OrthoDB" id="2300097at2"/>
<dbReference type="AlphaFoldDB" id="A0A380JD13"/>
<keyword evidence="1" id="KW-1133">Transmembrane helix</keyword>
<keyword evidence="3" id="KW-1185">Reference proteome</keyword>
<evidence type="ECO:0000313" key="2">
    <source>
        <dbReference type="EMBL" id="SUN35743.1"/>
    </source>
</evidence>
<protein>
    <recommendedName>
        <fullName evidence="4">DUF4811 domain-containing protein</fullName>
    </recommendedName>
</protein>
<accession>A0A380JD13</accession>